<dbReference type="PRINTS" id="PR00062">
    <property type="entry name" value="RIBOSOMALL20"/>
</dbReference>
<evidence type="ECO:0000256" key="5">
    <source>
        <dbReference type="ARBA" id="ARBA00023274"/>
    </source>
</evidence>
<dbReference type="InterPro" id="IPR005813">
    <property type="entry name" value="Ribosomal_bL20"/>
</dbReference>
<dbReference type="PROSITE" id="PS00937">
    <property type="entry name" value="RIBOSOMAL_L20"/>
    <property type="match status" value="1"/>
</dbReference>
<comment type="similarity">
    <text evidence="1">Belongs to the bacterial ribosomal protein bL20 family.</text>
</comment>
<sequence>MKAAKGYFGGRKNLYRTAKDAVEKGWQHAYRDRKNRKRTFRRLWITRINAAARENELSYSRFMNGLKQAGVELDRKALADLAVHSPEAFTELADRAKEGLGVG</sequence>
<keyword evidence="2" id="KW-0699">rRNA-binding</keyword>
<dbReference type="EMBL" id="UINC01000821">
    <property type="protein sequence ID" value="SUZ61702.1"/>
    <property type="molecule type" value="Genomic_DNA"/>
</dbReference>
<evidence type="ECO:0000313" key="6">
    <source>
        <dbReference type="EMBL" id="SUZ61702.1"/>
    </source>
</evidence>
<dbReference type="GO" id="GO:0003735">
    <property type="term" value="F:structural constituent of ribosome"/>
    <property type="evidence" value="ECO:0007669"/>
    <property type="project" value="InterPro"/>
</dbReference>
<dbReference type="GO" id="GO:0006412">
    <property type="term" value="P:translation"/>
    <property type="evidence" value="ECO:0007669"/>
    <property type="project" value="InterPro"/>
</dbReference>
<evidence type="ECO:0000256" key="2">
    <source>
        <dbReference type="ARBA" id="ARBA00022730"/>
    </source>
</evidence>
<dbReference type="SUPFAM" id="SSF74731">
    <property type="entry name" value="Ribosomal protein L20"/>
    <property type="match status" value="1"/>
</dbReference>
<proteinExistence type="inferred from homology"/>
<keyword evidence="4" id="KW-0689">Ribosomal protein</keyword>
<keyword evidence="5" id="KW-0687">Ribonucleoprotein</keyword>
<evidence type="ECO:0000256" key="1">
    <source>
        <dbReference type="ARBA" id="ARBA00007698"/>
    </source>
</evidence>
<dbReference type="HAMAP" id="MF_00382">
    <property type="entry name" value="Ribosomal_bL20"/>
    <property type="match status" value="1"/>
</dbReference>
<dbReference type="Pfam" id="PF00453">
    <property type="entry name" value="Ribosomal_L20"/>
    <property type="match status" value="1"/>
</dbReference>
<dbReference type="Gene3D" id="1.20.5.1450">
    <property type="match status" value="1"/>
</dbReference>
<accession>A0A381P444</accession>
<dbReference type="AlphaFoldDB" id="A0A381P444"/>
<name>A0A381P444_9ZZZZ</name>
<dbReference type="FunFam" id="1.10.1900.20:FF:000001">
    <property type="entry name" value="50S ribosomal protein L20"/>
    <property type="match status" value="1"/>
</dbReference>
<reference evidence="6" key="1">
    <citation type="submission" date="2018-05" db="EMBL/GenBank/DDBJ databases">
        <authorList>
            <person name="Lanie J.A."/>
            <person name="Ng W.-L."/>
            <person name="Kazmierczak K.M."/>
            <person name="Andrzejewski T.M."/>
            <person name="Davidsen T.M."/>
            <person name="Wayne K.J."/>
            <person name="Tettelin H."/>
            <person name="Glass J.I."/>
            <person name="Rusch D."/>
            <person name="Podicherti R."/>
            <person name="Tsui H.-C.T."/>
            <person name="Winkler M.E."/>
        </authorList>
    </citation>
    <scope>NUCLEOTIDE SEQUENCE</scope>
</reference>
<dbReference type="GO" id="GO:1990904">
    <property type="term" value="C:ribonucleoprotein complex"/>
    <property type="evidence" value="ECO:0007669"/>
    <property type="project" value="UniProtKB-KW"/>
</dbReference>
<dbReference type="Gene3D" id="1.10.1900.20">
    <property type="entry name" value="Ribosomal protein L20"/>
    <property type="match status" value="1"/>
</dbReference>
<evidence type="ECO:0008006" key="7">
    <source>
        <dbReference type="Google" id="ProtNLM"/>
    </source>
</evidence>
<dbReference type="GO" id="GO:0005840">
    <property type="term" value="C:ribosome"/>
    <property type="evidence" value="ECO:0007669"/>
    <property type="project" value="UniProtKB-KW"/>
</dbReference>
<dbReference type="CDD" id="cd07026">
    <property type="entry name" value="Ribosomal_L20"/>
    <property type="match status" value="1"/>
</dbReference>
<dbReference type="NCBIfam" id="TIGR01032">
    <property type="entry name" value="rplT_bact"/>
    <property type="match status" value="1"/>
</dbReference>
<protein>
    <recommendedName>
        <fullName evidence="7">50S ribosomal protein L20</fullName>
    </recommendedName>
</protein>
<dbReference type="GO" id="GO:0019843">
    <property type="term" value="F:rRNA binding"/>
    <property type="evidence" value="ECO:0007669"/>
    <property type="project" value="UniProtKB-KW"/>
</dbReference>
<keyword evidence="3" id="KW-0694">RNA-binding</keyword>
<dbReference type="InterPro" id="IPR035566">
    <property type="entry name" value="Ribosomal_protein_bL20_C"/>
</dbReference>
<organism evidence="6">
    <name type="scientific">marine metagenome</name>
    <dbReference type="NCBI Taxonomy" id="408172"/>
    <lineage>
        <taxon>unclassified sequences</taxon>
        <taxon>metagenomes</taxon>
        <taxon>ecological metagenomes</taxon>
    </lineage>
</organism>
<dbReference type="InterPro" id="IPR049946">
    <property type="entry name" value="RIBOSOMAL_L20_CS"/>
</dbReference>
<evidence type="ECO:0000256" key="4">
    <source>
        <dbReference type="ARBA" id="ARBA00022980"/>
    </source>
</evidence>
<evidence type="ECO:0000256" key="3">
    <source>
        <dbReference type="ARBA" id="ARBA00022884"/>
    </source>
</evidence>
<gene>
    <name evidence="6" type="ORF">METZ01_LOCUS14556</name>
</gene>
<dbReference type="PANTHER" id="PTHR10986">
    <property type="entry name" value="39S RIBOSOMAL PROTEIN L20"/>
    <property type="match status" value="1"/>
</dbReference>